<organism evidence="24">
    <name type="scientific">Tetraodon nigroviridis</name>
    <name type="common">Spotted green pufferfish</name>
    <name type="synonym">Chelonodon nigroviridis</name>
    <dbReference type="NCBI Taxonomy" id="99883"/>
    <lineage>
        <taxon>Eukaryota</taxon>
        <taxon>Metazoa</taxon>
        <taxon>Chordata</taxon>
        <taxon>Craniata</taxon>
        <taxon>Vertebrata</taxon>
        <taxon>Euteleostomi</taxon>
        <taxon>Actinopterygii</taxon>
        <taxon>Neopterygii</taxon>
        <taxon>Teleostei</taxon>
        <taxon>Neoteleostei</taxon>
        <taxon>Acanthomorphata</taxon>
        <taxon>Eupercaria</taxon>
        <taxon>Tetraodontiformes</taxon>
        <taxon>Tetradontoidea</taxon>
        <taxon>Tetraodontidae</taxon>
        <taxon>Tetraodon</taxon>
    </lineage>
</organism>
<feature type="domain" description="WAC" evidence="22">
    <location>
        <begin position="23"/>
        <end position="135"/>
    </location>
</feature>
<evidence type="ECO:0000256" key="18">
    <source>
        <dbReference type="SAM" id="MobiDB-lite"/>
    </source>
</evidence>
<dbReference type="FunFam" id="3.40.20.10:FF:000010">
    <property type="entry name" value="Putative destrin"/>
    <property type="match status" value="1"/>
</dbReference>
<dbReference type="InterPro" id="IPR001487">
    <property type="entry name" value="Bromodomain"/>
</dbReference>
<dbReference type="GO" id="GO:0015629">
    <property type="term" value="C:actin cytoskeleton"/>
    <property type="evidence" value="ECO:0007669"/>
    <property type="project" value="InterPro"/>
</dbReference>
<dbReference type="InterPro" id="IPR002108">
    <property type="entry name" value="ADF-H"/>
</dbReference>
<dbReference type="InterPro" id="IPR029006">
    <property type="entry name" value="ADF-H/Gelsolin-like_dom_sf"/>
</dbReference>
<dbReference type="GO" id="GO:0030042">
    <property type="term" value="P:actin filament depolymerization"/>
    <property type="evidence" value="ECO:0007669"/>
    <property type="project" value="InterPro"/>
</dbReference>
<keyword evidence="11" id="KW-0804">Transcription</keyword>
<dbReference type="PANTHER" id="PTHR46510:SF1">
    <property type="entry name" value="BROMODOMAIN ADJACENT TO ZINC FINGER DOMAIN PROTEIN 1A"/>
    <property type="match status" value="1"/>
</dbReference>
<dbReference type="PROSITE" id="PS50016">
    <property type="entry name" value="ZF_PHD_2"/>
    <property type="match status" value="1"/>
</dbReference>
<dbReference type="PROSITE" id="PS00633">
    <property type="entry name" value="BROMODOMAIN_1"/>
    <property type="match status" value="1"/>
</dbReference>
<evidence type="ECO:0000256" key="10">
    <source>
        <dbReference type="ARBA" id="ARBA00023117"/>
    </source>
</evidence>
<dbReference type="KEGG" id="tng:GSTEN00003597G001"/>
<evidence type="ECO:0000256" key="3">
    <source>
        <dbReference type="ARBA" id="ARBA00007444"/>
    </source>
</evidence>
<dbReference type="PANTHER" id="PTHR46510">
    <property type="entry name" value="BROMODOMAIN ADJACENT TO ZINC FINGER DOMAIN PROTEIN 1A"/>
    <property type="match status" value="1"/>
</dbReference>
<dbReference type="GO" id="GO:0008623">
    <property type="term" value="C:CHRAC"/>
    <property type="evidence" value="ECO:0007669"/>
    <property type="project" value="TreeGrafter"/>
</dbReference>
<feature type="compositionally biased region" description="Acidic residues" evidence="18">
    <location>
        <begin position="1288"/>
        <end position="1309"/>
    </location>
</feature>
<dbReference type="InterPro" id="IPR019787">
    <property type="entry name" value="Znf_PHD-finger"/>
</dbReference>
<feature type="region of interest" description="Disordered" evidence="18">
    <location>
        <begin position="340"/>
        <end position="379"/>
    </location>
</feature>
<dbReference type="SMART" id="SM00102">
    <property type="entry name" value="ADF"/>
    <property type="match status" value="1"/>
</dbReference>
<name>Q4TBV4_TETNG</name>
<feature type="compositionally biased region" description="Polar residues" evidence="18">
    <location>
        <begin position="1039"/>
        <end position="1053"/>
    </location>
</feature>
<accession>Q4TBV4</accession>
<dbReference type="Gene3D" id="3.30.40.10">
    <property type="entry name" value="Zinc/RING finger domain, C3HC4 (zinc finger)"/>
    <property type="match status" value="1"/>
</dbReference>
<dbReference type="CDD" id="cd05504">
    <property type="entry name" value="Bromo_Acf1_like"/>
    <property type="match status" value="1"/>
</dbReference>
<feature type="region of interest" description="Disordered" evidence="18">
    <location>
        <begin position="1274"/>
        <end position="1309"/>
    </location>
</feature>
<keyword evidence="5" id="KW-0479">Metal-binding</keyword>
<dbReference type="PRINTS" id="PR00006">
    <property type="entry name" value="COFILIN"/>
</dbReference>
<dbReference type="PROSITE" id="PS50827">
    <property type="entry name" value="DDT"/>
    <property type="match status" value="1"/>
</dbReference>
<comment type="similarity">
    <text evidence="2">Belongs to the actin-binding proteins ADF family.</text>
</comment>
<keyword evidence="8" id="KW-0805">Transcription regulation</keyword>
<dbReference type="Gene3D" id="1.20.920.10">
    <property type="entry name" value="Bromodomain-like"/>
    <property type="match status" value="1"/>
</dbReference>
<comment type="subcellular location">
    <subcellularLocation>
        <location evidence="1 17">Nucleus</location>
    </subcellularLocation>
</comment>
<feature type="compositionally biased region" description="Acidic residues" evidence="18">
    <location>
        <begin position="495"/>
        <end position="506"/>
    </location>
</feature>
<gene>
    <name evidence="24" type="ORF">GSTENG00003597001</name>
</gene>
<feature type="domain" description="DDT" evidence="21">
    <location>
        <begin position="419"/>
        <end position="484"/>
    </location>
</feature>
<dbReference type="PROSITE" id="PS50014">
    <property type="entry name" value="BROMODOMAIN_2"/>
    <property type="match status" value="1"/>
</dbReference>
<evidence type="ECO:0000256" key="1">
    <source>
        <dbReference type="ARBA" id="ARBA00004123"/>
    </source>
</evidence>
<evidence type="ECO:0000256" key="15">
    <source>
        <dbReference type="PROSITE-ProRule" id="PRU00035"/>
    </source>
</evidence>
<feature type="non-terminal residue" evidence="24">
    <location>
        <position position="1"/>
    </location>
</feature>
<proteinExistence type="inferred from homology"/>
<feature type="region of interest" description="Disordered" evidence="18">
    <location>
        <begin position="1095"/>
        <end position="1137"/>
    </location>
</feature>
<dbReference type="InterPro" id="IPR017904">
    <property type="entry name" value="ADF/Cofilin"/>
</dbReference>
<dbReference type="GO" id="GO:0000228">
    <property type="term" value="C:nuclear chromosome"/>
    <property type="evidence" value="ECO:0007669"/>
    <property type="project" value="TreeGrafter"/>
</dbReference>
<dbReference type="InterPro" id="IPR018501">
    <property type="entry name" value="DDT_dom"/>
</dbReference>
<dbReference type="PROSITE" id="PS51136">
    <property type="entry name" value="WAC"/>
    <property type="match status" value="1"/>
</dbReference>
<feature type="region of interest" description="Disordered" evidence="18">
    <location>
        <begin position="485"/>
        <end position="507"/>
    </location>
</feature>
<dbReference type="SMART" id="SM00571">
    <property type="entry name" value="DDT"/>
    <property type="match status" value="1"/>
</dbReference>
<keyword evidence="12" id="KW-0009">Actin-binding</keyword>
<evidence type="ECO:0000259" key="20">
    <source>
        <dbReference type="PROSITE" id="PS50016"/>
    </source>
</evidence>
<protein>
    <recommendedName>
        <fullName evidence="14">Bromodomain adjacent to zinc finger domain protein 1A</fullName>
    </recommendedName>
</protein>
<dbReference type="Pfam" id="PF15613">
    <property type="entry name" value="WSD"/>
    <property type="match status" value="1"/>
</dbReference>
<dbReference type="InterPro" id="IPR037325">
    <property type="entry name" value="Acf1_Bromo"/>
</dbReference>
<feature type="region of interest" description="Disordered" evidence="18">
    <location>
        <begin position="1326"/>
        <end position="1428"/>
    </location>
</feature>
<dbReference type="InterPro" id="IPR011011">
    <property type="entry name" value="Znf_FYVE_PHD"/>
</dbReference>
<dbReference type="SMART" id="SM00297">
    <property type="entry name" value="BROMO"/>
    <property type="match status" value="1"/>
</dbReference>
<evidence type="ECO:0000256" key="5">
    <source>
        <dbReference type="ARBA" id="ARBA00022723"/>
    </source>
</evidence>
<keyword evidence="10 15" id="KW-0103">Bromodomain</keyword>
<dbReference type="InterPro" id="IPR028941">
    <property type="entry name" value="WHIM2_dom"/>
</dbReference>
<evidence type="ECO:0000256" key="17">
    <source>
        <dbReference type="PROSITE-ProRule" id="PRU00475"/>
    </source>
</evidence>
<reference evidence="24" key="2">
    <citation type="submission" date="2004-02" db="EMBL/GenBank/DDBJ databases">
        <authorList>
            <consortium name="Genoscope"/>
            <consortium name="Whitehead Institute Centre for Genome Research"/>
        </authorList>
    </citation>
    <scope>NUCLEOTIDE SEQUENCE</scope>
</reference>
<dbReference type="PROSITE" id="PS51263">
    <property type="entry name" value="ADF_H"/>
    <property type="match status" value="1"/>
</dbReference>
<dbReference type="GO" id="GO:0003779">
    <property type="term" value="F:actin binding"/>
    <property type="evidence" value="ECO:0007669"/>
    <property type="project" value="UniProtKB-KW"/>
</dbReference>
<feature type="compositionally biased region" description="Polar residues" evidence="18">
    <location>
        <begin position="1391"/>
        <end position="1400"/>
    </location>
</feature>
<evidence type="ECO:0000313" key="24">
    <source>
        <dbReference type="EMBL" id="CAF89628.1"/>
    </source>
</evidence>
<dbReference type="GO" id="GO:0006355">
    <property type="term" value="P:regulation of DNA-templated transcription"/>
    <property type="evidence" value="ECO:0007669"/>
    <property type="project" value="TreeGrafter"/>
</dbReference>
<evidence type="ECO:0000256" key="2">
    <source>
        <dbReference type="ARBA" id="ARBA00006844"/>
    </source>
</evidence>
<sequence>EMPLLHRKPFTRQKPPADLRPDEEVFLCKITYEVFRSYDVVLSSASSSERTILCNSLVWSCALTGRAGLTYLEAMESERRARQSLKSFPASLVVPLLHLAAISRCSRLSDLCEDVYLFVKNRFFPGEAVEVTGRNGARQVCEILQVHSPYSTANGAPAANRHPRPADSDSIVISDSDDESHALQSLPPTAKGKKPLSPSVFKYTVRKDAHSEPFTVPASHISRRKATVSRERLKLLFKQHCEPVNGSIAVKVSAVTKYQLCEQTFSQFFPDDSPMVSVSSAAKGGGWSSPGQVRIERTSWDVDGMWLQANSSLLKEKLKLLQQKQEVAAARLKMEKEAQEAKRREKEEQRRMCEEEKQRRREEKELRKQEKEKEREKLKEEKKKYAERLKLWNKPREDMECEDLKDLPSPVPVRTRLSPELFGEALMVLEFLQAFGQVFDLKDEFPDGVSLEVLEEALVGSDPEGPLCELLFFFLSAVFQGLDEEQEEGSKEQAEDLSEVLDDDGEAPPSALSAVASLAAVWPQLFQGCSLKQLDLDSCTLSEILRLHILSSGADCYHGNAKLRHQKQGGFTLTDDPCVELRLAEAELLKRLATTAVYDLTPGEKLKILQALVGKLLTLASTRELIEECVEEQRSARQDLREIRAEQHRRQREEAALRVRLRKEEKLKEQEEKLRENGSDSASREIACKNQRADFRPRTFSGEPDCRGAGEGAGEGGSGPEPRRMDVISAPTRGLNPPDAEFQNVQKQMCVSMWGCWQIQELQERIQKAAACTCLLPLGRDRLYRRYWLLPSAATLFVEDDSFGLTEEMLQPQQSSELATETGLEEEEVKAEPAEGSCVSNCALVSSAGSVPAPLYSSGLSVQRHNQWSFYSSMEEVDHLIEALNPRGHREGSLKEALLQERDRLQLLMQSCSHDKYSHTDHPESSRSVPECTATAETVMEGRLRDLLLDMEDRIYQGTLGSPKVRTRLPLRSTQPPSPLTRGRFSGQVKDRQVWRSALEAGNYQLLSSSSRGVGRQTEHVHAQPQPVQPRAGDRLGSEQVTPCSGGPTPQVNSQVHHLAEALSHIEQGIERRFLKPPLGETVWALRDLEQPGKVACQTDVSTGEEDPKKEQKMRKSKKKDEDRDSEDGSEGGRVSKTVLERWRESLQSCTSFSQRTPIYVPAQVFVHLSTLERSVLWSRSVLNARCRICRRKGDADNMLLCDGCDRGHHTHCLRPRLKVQVLRLWLPRGGAAPHAAGSARVSAVHVAMTHIVLRQAVPGGDWFCPDCRPKQRSRHLTSRQQRSPVHEEEEEEEQDKEESAKEEEPEELLDEDIVLSHEIWNNHFPHLSSAKKKQAPPPKGKSRPSSRAPTITPAKASASACRKPPTSRSAGKKAAAHSGDQVPNCDIQPSRVSRGSGQNKRLLAGAKAAPDATSSSRRSSGRSHGLHQLSTCEQLVVELVRHPDSWPFMKLVSRTQVPDYYDIIQKPIALNTIREKVNNYKYQSAGEFVSDVRLMFSNCFQYNPRHTSEAKAGLRLQLFFNSELRKLAPPLGPASSSSPTAATAAFPATFHPGQIPITRRSSADKHRDNMASGVTVNDEVIKVFNEMKVRKSQTPEEVKKRKKAVLFCMSNDTKKIIVEEGKQILQGEIGETVEDPYARFVSLLPLNDCRYGLYDATYETKESKKEDLVFIFWAPDGASLKSKMVYASSKDAIKKKLTGIKHEWQVNGLDDIQDRRTLAEKLGGNVVVSLEGKPI</sequence>
<dbReference type="Pfam" id="PF00439">
    <property type="entry name" value="Bromodomain"/>
    <property type="match status" value="1"/>
</dbReference>
<feature type="region of interest" description="Disordered" evidence="18">
    <location>
        <begin position="667"/>
        <end position="724"/>
    </location>
</feature>
<dbReference type="SMART" id="SM00249">
    <property type="entry name" value="PHD"/>
    <property type="match status" value="1"/>
</dbReference>
<dbReference type="CDD" id="cd11286">
    <property type="entry name" value="ADF_cofilin_like"/>
    <property type="match status" value="1"/>
</dbReference>
<dbReference type="GO" id="GO:0003677">
    <property type="term" value="F:DNA binding"/>
    <property type="evidence" value="ECO:0007669"/>
    <property type="project" value="TreeGrafter"/>
</dbReference>
<comment type="similarity">
    <text evidence="3">Belongs to the WAL family.</text>
</comment>
<dbReference type="SUPFAM" id="SSF57903">
    <property type="entry name" value="FYVE/PHD zinc finger"/>
    <property type="match status" value="1"/>
</dbReference>
<evidence type="ECO:0000256" key="13">
    <source>
        <dbReference type="ARBA" id="ARBA00023242"/>
    </source>
</evidence>
<dbReference type="InterPro" id="IPR013083">
    <property type="entry name" value="Znf_RING/FYVE/PHD"/>
</dbReference>
<evidence type="ECO:0000259" key="23">
    <source>
        <dbReference type="PROSITE" id="PS51263"/>
    </source>
</evidence>
<dbReference type="GO" id="GO:0031445">
    <property type="term" value="P:regulation of heterochromatin formation"/>
    <property type="evidence" value="ECO:0007669"/>
    <property type="project" value="TreeGrafter"/>
</dbReference>
<dbReference type="PRINTS" id="PR00503">
    <property type="entry name" value="BROMODOMAIN"/>
</dbReference>
<evidence type="ECO:0000256" key="4">
    <source>
        <dbReference type="ARBA" id="ARBA00022553"/>
    </source>
</evidence>
<dbReference type="Pfam" id="PF15612">
    <property type="entry name" value="WHIM1"/>
    <property type="match status" value="1"/>
</dbReference>
<evidence type="ECO:0000256" key="7">
    <source>
        <dbReference type="ARBA" id="ARBA00022833"/>
    </source>
</evidence>
<dbReference type="InterPro" id="IPR028942">
    <property type="entry name" value="WHIM1_dom"/>
</dbReference>
<keyword evidence="4" id="KW-0597">Phosphoprotein</keyword>
<dbReference type="Pfam" id="PF00628">
    <property type="entry name" value="PHD"/>
    <property type="match status" value="1"/>
</dbReference>
<keyword evidence="13 17" id="KW-0539">Nucleus</keyword>
<dbReference type="SUPFAM" id="SSF55753">
    <property type="entry name" value="Actin depolymerizing proteins"/>
    <property type="match status" value="1"/>
</dbReference>
<dbReference type="InterPro" id="IPR036427">
    <property type="entry name" value="Bromodomain-like_sf"/>
</dbReference>
<keyword evidence="9" id="KW-0175">Coiled coil</keyword>
<dbReference type="Pfam" id="PF10537">
    <property type="entry name" value="WAC_Acf1_DNA_bd"/>
    <property type="match status" value="1"/>
</dbReference>
<feature type="compositionally biased region" description="Gly residues" evidence="18">
    <location>
        <begin position="709"/>
        <end position="719"/>
    </location>
</feature>
<keyword evidence="6 16" id="KW-0863">Zinc-finger</keyword>
<evidence type="ECO:0000256" key="8">
    <source>
        <dbReference type="ARBA" id="ARBA00023015"/>
    </source>
</evidence>
<reference evidence="24" key="1">
    <citation type="journal article" date="2004" name="Nature">
        <title>Genome duplication in the teleost fish Tetraodon nigroviridis reveals the early vertebrate proto-karyotype.</title>
        <authorList>
            <person name="Jaillon O."/>
            <person name="Aury J.-M."/>
            <person name="Brunet F."/>
            <person name="Petit J.-L."/>
            <person name="Stange-Thomann N."/>
            <person name="Mauceli E."/>
            <person name="Bouneau L."/>
            <person name="Fischer C."/>
            <person name="Ozouf-Costaz C."/>
            <person name="Bernot A."/>
            <person name="Nicaud S."/>
            <person name="Jaffe D."/>
            <person name="Fisher S."/>
            <person name="Lutfalla G."/>
            <person name="Dossat C."/>
            <person name="Segurens B."/>
            <person name="Dasilva C."/>
            <person name="Salanoubat M."/>
            <person name="Levy M."/>
            <person name="Boudet N."/>
            <person name="Castellano S."/>
            <person name="Anthouard V."/>
            <person name="Jubin C."/>
            <person name="Castelli V."/>
            <person name="Katinka M."/>
            <person name="Vacherie B."/>
            <person name="Biemont C."/>
            <person name="Skalli Z."/>
            <person name="Cattolico L."/>
            <person name="Poulain J."/>
            <person name="De Berardinis V."/>
            <person name="Cruaud C."/>
            <person name="Duprat S."/>
            <person name="Brottier P."/>
            <person name="Coutanceau J.-P."/>
            <person name="Gouzy J."/>
            <person name="Parra G."/>
            <person name="Lardier G."/>
            <person name="Chapple C."/>
            <person name="McKernan K.J."/>
            <person name="McEwan P."/>
            <person name="Bosak S."/>
            <person name="Kellis M."/>
            <person name="Volff J.-N."/>
            <person name="Guigo R."/>
            <person name="Zody M.C."/>
            <person name="Mesirov J."/>
            <person name="Lindblad-Toh K."/>
            <person name="Birren B."/>
            <person name="Nusbaum C."/>
            <person name="Kahn D."/>
            <person name="Robinson-Rechavi M."/>
            <person name="Laudet V."/>
            <person name="Schachter V."/>
            <person name="Quetier F."/>
            <person name="Saurin W."/>
            <person name="Scarpelli C."/>
            <person name="Wincker P."/>
            <person name="Lander E.S."/>
            <person name="Weissenbach J."/>
            <person name="Roest Crollius H."/>
        </authorList>
    </citation>
    <scope>NUCLEOTIDE SEQUENCE [LARGE SCALE GENOMIC DNA]</scope>
</reference>
<feature type="region of interest" description="Disordered" evidence="18">
    <location>
        <begin position="1009"/>
        <end position="1053"/>
    </location>
</feature>
<feature type="domain" description="PHD-type" evidence="20">
    <location>
        <begin position="1184"/>
        <end position="1271"/>
    </location>
</feature>
<dbReference type="GO" id="GO:0008270">
    <property type="term" value="F:zinc ion binding"/>
    <property type="evidence" value="ECO:0007669"/>
    <property type="project" value="UniProtKB-KW"/>
</dbReference>
<feature type="compositionally biased region" description="Basic residues" evidence="18">
    <location>
        <begin position="1330"/>
        <end position="1345"/>
    </location>
</feature>
<dbReference type="SUPFAM" id="SSF47370">
    <property type="entry name" value="Bromodomain"/>
    <property type="match status" value="1"/>
</dbReference>
<dbReference type="Pfam" id="PF02791">
    <property type="entry name" value="DDT"/>
    <property type="match status" value="1"/>
</dbReference>
<evidence type="ECO:0000259" key="19">
    <source>
        <dbReference type="PROSITE" id="PS50014"/>
    </source>
</evidence>
<evidence type="ECO:0000259" key="22">
    <source>
        <dbReference type="PROSITE" id="PS51136"/>
    </source>
</evidence>
<keyword evidence="7" id="KW-0862">Zinc</keyword>
<dbReference type="GO" id="GO:0006338">
    <property type="term" value="P:chromatin remodeling"/>
    <property type="evidence" value="ECO:0007669"/>
    <property type="project" value="InterPro"/>
</dbReference>
<dbReference type="GO" id="GO:0045740">
    <property type="term" value="P:positive regulation of DNA replication"/>
    <property type="evidence" value="ECO:0007669"/>
    <property type="project" value="TreeGrafter"/>
</dbReference>
<dbReference type="Gene3D" id="3.40.20.10">
    <property type="entry name" value="Severin"/>
    <property type="match status" value="1"/>
</dbReference>
<evidence type="ECO:0000256" key="11">
    <source>
        <dbReference type="ARBA" id="ARBA00023163"/>
    </source>
</evidence>
<feature type="region of interest" description="Disordered" evidence="18">
    <location>
        <begin position="152"/>
        <end position="197"/>
    </location>
</feature>
<evidence type="ECO:0000256" key="12">
    <source>
        <dbReference type="ARBA" id="ARBA00023203"/>
    </source>
</evidence>
<evidence type="ECO:0000256" key="14">
    <source>
        <dbReference type="ARBA" id="ARBA00068253"/>
    </source>
</evidence>
<dbReference type="OrthoDB" id="332390at2759"/>
<feature type="domain" description="ADF-H" evidence="23">
    <location>
        <begin position="1574"/>
        <end position="1723"/>
    </location>
</feature>
<dbReference type="Pfam" id="PF00241">
    <property type="entry name" value="Cofilin_ADF"/>
    <property type="match status" value="1"/>
</dbReference>
<feature type="compositionally biased region" description="Basic and acidic residues" evidence="18">
    <location>
        <begin position="667"/>
        <end position="697"/>
    </location>
</feature>
<evidence type="ECO:0000256" key="16">
    <source>
        <dbReference type="PROSITE-ProRule" id="PRU00146"/>
    </source>
</evidence>
<dbReference type="InterPro" id="IPR001965">
    <property type="entry name" value="Znf_PHD"/>
</dbReference>
<dbReference type="EMBL" id="CAAE01007089">
    <property type="protein sequence ID" value="CAF89628.1"/>
    <property type="molecule type" value="Genomic_DNA"/>
</dbReference>
<dbReference type="InterPro" id="IPR013136">
    <property type="entry name" value="WSTF_Acf1_Cbp146"/>
</dbReference>
<dbReference type="InterPro" id="IPR047171">
    <property type="entry name" value="BAZ1A"/>
</dbReference>
<evidence type="ECO:0000256" key="6">
    <source>
        <dbReference type="ARBA" id="ARBA00022771"/>
    </source>
</evidence>
<dbReference type="FunFam" id="3.30.40.10:FF:000300">
    <property type="entry name" value="Bromodomain adjacent to zinc finger domain protein 1A"/>
    <property type="match status" value="1"/>
</dbReference>
<feature type="domain" description="Bromo" evidence="19">
    <location>
        <begin position="1441"/>
        <end position="1511"/>
    </location>
</feature>
<dbReference type="InterPro" id="IPR018359">
    <property type="entry name" value="Bromodomain_CS"/>
</dbReference>
<evidence type="ECO:0000256" key="9">
    <source>
        <dbReference type="ARBA" id="ARBA00023054"/>
    </source>
</evidence>
<evidence type="ECO:0000259" key="21">
    <source>
        <dbReference type="PROSITE" id="PS50827"/>
    </source>
</evidence>